<reference evidence="1 2" key="1">
    <citation type="submission" date="2023-03" db="EMBL/GenBank/DDBJ databases">
        <title>Speciation in Pyrococcus: adaptation to high temperature as a mechanism.</title>
        <authorList>
            <person name="Gu J."/>
        </authorList>
    </citation>
    <scope>NUCLEOTIDE SEQUENCE [LARGE SCALE GENOMIC DNA]</scope>
    <source>
        <strain evidence="1 2">LMOA34</strain>
    </source>
</reference>
<protein>
    <submittedName>
        <fullName evidence="1">Uncharacterized protein</fullName>
    </submittedName>
</protein>
<organism evidence="1 2">
    <name type="scientific">Pyrococcus kukulkanii</name>
    <dbReference type="NCBI Taxonomy" id="1609559"/>
    <lineage>
        <taxon>Archaea</taxon>
        <taxon>Methanobacteriati</taxon>
        <taxon>Methanobacteriota</taxon>
        <taxon>Thermococci</taxon>
        <taxon>Thermococcales</taxon>
        <taxon>Thermococcaceae</taxon>
        <taxon>Pyrococcus</taxon>
    </lineage>
</organism>
<dbReference type="RefSeq" id="WP_372824600.1">
    <property type="nucleotide sequence ID" value="NZ_JARRIG010000007.1"/>
</dbReference>
<keyword evidence="2" id="KW-1185">Reference proteome</keyword>
<sequence length="368" mass="41680">MESIRSADELYKYTPQKFIELTEGGHAKILTNTLLSKHLHTVETLLKTANDPIYNVALDIIRHKFSPTIRDTAIALKGYLPVAQSKTRMRKFILEYINKSMTDSKEVLVSLTAPEIKVIGIGDALLSKFLPSIALAPVLADAIVGKPGAFAPYLEQLLNTYKNLYVKCIGHIIDLSEELAKDLNLPRRIEKGNTELLKKGNPTEEIFRTIRRTRKDFTKTYSEFIGEFKETLDNKTLIALETYRVFGAQVHFPKNIRENFHVKRDVAGNIIITNDSTATHYRTNEVTVYSITRARESNIKGPAFTRTLSLITAEFEGKYTTNIDLHDNRIYIEAPKPVKIETITGRTVILQKGVYAIKRETSDPILII</sequence>
<evidence type="ECO:0000313" key="2">
    <source>
        <dbReference type="Proteomes" id="UP001571980"/>
    </source>
</evidence>
<proteinExistence type="predicted"/>
<dbReference type="Proteomes" id="UP001571980">
    <property type="component" value="Unassembled WGS sequence"/>
</dbReference>
<gene>
    <name evidence="1" type="ORF">P8X34_10665</name>
</gene>
<comment type="caution">
    <text evidence="1">The sequence shown here is derived from an EMBL/GenBank/DDBJ whole genome shotgun (WGS) entry which is preliminary data.</text>
</comment>
<name>A0ABV4T5P3_9EURY</name>
<evidence type="ECO:0000313" key="1">
    <source>
        <dbReference type="EMBL" id="MFA4805187.1"/>
    </source>
</evidence>
<accession>A0ABV4T5P3</accession>
<dbReference type="EMBL" id="JARRIG010000007">
    <property type="protein sequence ID" value="MFA4805187.1"/>
    <property type="molecule type" value="Genomic_DNA"/>
</dbReference>